<dbReference type="EMBL" id="GL379592">
    <property type="protein sequence ID" value="EFL91924.1"/>
    <property type="molecule type" value="Genomic_DNA"/>
</dbReference>
<organism evidence="5 6">
    <name type="scientific">Candidatus Regiella insecticola LSR1</name>
    <dbReference type="NCBI Taxonomy" id="663321"/>
    <lineage>
        <taxon>Bacteria</taxon>
        <taxon>Pseudomonadati</taxon>
        <taxon>Pseudomonadota</taxon>
        <taxon>Gammaproteobacteria</taxon>
        <taxon>Enterobacterales</taxon>
        <taxon>Enterobacteriaceae</taxon>
        <taxon>aphid secondary symbionts</taxon>
        <taxon>Candidatus Regiella</taxon>
    </lineage>
</organism>
<dbReference type="Pfam" id="PF12528">
    <property type="entry name" value="T2SSppdC"/>
    <property type="match status" value="1"/>
</dbReference>
<feature type="region of interest" description="Disordered" evidence="2">
    <location>
        <begin position="51"/>
        <end position="70"/>
    </location>
</feature>
<evidence type="ECO:0000259" key="4">
    <source>
        <dbReference type="Pfam" id="PF12528"/>
    </source>
</evidence>
<gene>
    <name evidence="5" type="ORF">REG_1408</name>
</gene>
<dbReference type="NCBIfam" id="TIGR02532">
    <property type="entry name" value="IV_pilin_GFxxxE"/>
    <property type="match status" value="1"/>
</dbReference>
<evidence type="ECO:0000256" key="2">
    <source>
        <dbReference type="SAM" id="MobiDB-lite"/>
    </source>
</evidence>
<dbReference type="Proteomes" id="UP000005726">
    <property type="component" value="Unassembled WGS sequence"/>
</dbReference>
<keyword evidence="3" id="KW-0812">Transmembrane</keyword>
<evidence type="ECO:0000313" key="5">
    <source>
        <dbReference type="EMBL" id="EFL91924.1"/>
    </source>
</evidence>
<proteinExistence type="predicted"/>
<dbReference type="InterPro" id="IPR022204">
    <property type="entry name" value="PpdC-like_C"/>
</dbReference>
<feature type="domain" description="Prepilin peptidase dependent protein C-like C-terminal" evidence="4">
    <location>
        <begin position="115"/>
        <end position="197"/>
    </location>
</feature>
<keyword evidence="3" id="KW-0472">Membrane</keyword>
<evidence type="ECO:0000256" key="3">
    <source>
        <dbReference type="SAM" id="Phobius"/>
    </source>
</evidence>
<dbReference type="AlphaFoldDB" id="E0WTN9"/>
<reference evidence="5" key="1">
    <citation type="journal article" date="2009" name="Environ. Microbiol.">
        <title>Dynamics of genome evolution in facultative symbionts of aphids.</title>
        <authorList>
            <person name="Degnan P.H."/>
            <person name="Leonardo T.E."/>
            <person name="Cass B.N."/>
            <person name="Hurwitz B."/>
            <person name="Stern D."/>
            <person name="Gibbs R.A."/>
            <person name="Richards S."/>
            <person name="Moran N.A."/>
        </authorList>
    </citation>
    <scope>NUCLEOTIDE SEQUENCE [LARGE SCALE GENOMIC DNA]</scope>
    <source>
        <strain evidence="5">LSR1</strain>
    </source>
</reference>
<accession>E0WTN9</accession>
<comment type="subcellular location">
    <subcellularLocation>
        <location evidence="1">Membrane</location>
        <topology evidence="1">Single-pass membrane protein</topology>
    </subcellularLocation>
</comment>
<evidence type="ECO:0000313" key="6">
    <source>
        <dbReference type="Proteomes" id="UP000005726"/>
    </source>
</evidence>
<feature type="transmembrane region" description="Helical" evidence="3">
    <location>
        <begin position="92"/>
        <end position="115"/>
    </location>
</feature>
<name>E0WTN9_9ENTR</name>
<protein>
    <recommendedName>
        <fullName evidence="4">Prepilin peptidase dependent protein C-like C-terminal domain-containing protein</fullName>
    </recommendedName>
</protein>
<evidence type="ECO:0000256" key="1">
    <source>
        <dbReference type="ARBA" id="ARBA00004167"/>
    </source>
</evidence>
<sequence>MCRLIKIFYIPNEFRVTARRQSIESQECIPFVFEIAFGCQGDRPVSVDRLRDSASRRRQQRGGFKDEGDSQDFYNQKRVIPKKNRRLTYQQGFSLPEVVIAALLLSVSLLGLLQYQQTLLQRFQQQWQLRQAWSLAQQNIEILTNKDTFLSGAQLPEPAKNWQYTQSREPLDEDCIKLNVRVTTPQKQNVNLSRWFCDL</sequence>
<dbReference type="HOGENOM" id="CLU_1370016_0_0_6"/>
<dbReference type="InterPro" id="IPR012902">
    <property type="entry name" value="N_methyl_site"/>
</dbReference>
<dbReference type="GO" id="GO:0016020">
    <property type="term" value="C:membrane"/>
    <property type="evidence" value="ECO:0007669"/>
    <property type="project" value="UniProtKB-SubCell"/>
</dbReference>
<keyword evidence="3" id="KW-1133">Transmembrane helix</keyword>
<keyword evidence="6" id="KW-1185">Reference proteome</keyword>
<dbReference type="Pfam" id="PF07963">
    <property type="entry name" value="N_methyl"/>
    <property type="match status" value="1"/>
</dbReference>